<organism evidence="1 2">
    <name type="scientific">Camellia lanceoleosa</name>
    <dbReference type="NCBI Taxonomy" id="1840588"/>
    <lineage>
        <taxon>Eukaryota</taxon>
        <taxon>Viridiplantae</taxon>
        <taxon>Streptophyta</taxon>
        <taxon>Embryophyta</taxon>
        <taxon>Tracheophyta</taxon>
        <taxon>Spermatophyta</taxon>
        <taxon>Magnoliopsida</taxon>
        <taxon>eudicotyledons</taxon>
        <taxon>Gunneridae</taxon>
        <taxon>Pentapetalae</taxon>
        <taxon>asterids</taxon>
        <taxon>Ericales</taxon>
        <taxon>Theaceae</taxon>
        <taxon>Camellia</taxon>
    </lineage>
</organism>
<dbReference type="EMBL" id="CM045765">
    <property type="protein sequence ID" value="KAI8001795.1"/>
    <property type="molecule type" value="Genomic_DNA"/>
</dbReference>
<name>A0ACC0GL35_9ERIC</name>
<reference evidence="1 2" key="1">
    <citation type="journal article" date="2022" name="Plant J.">
        <title>Chromosome-level genome of Camellia lanceoleosa provides a valuable resource for understanding genome evolution and self-incompatibility.</title>
        <authorList>
            <person name="Gong W."/>
            <person name="Xiao S."/>
            <person name="Wang L."/>
            <person name="Liao Z."/>
            <person name="Chang Y."/>
            <person name="Mo W."/>
            <person name="Hu G."/>
            <person name="Li W."/>
            <person name="Zhao G."/>
            <person name="Zhu H."/>
            <person name="Hu X."/>
            <person name="Ji K."/>
            <person name="Xiang X."/>
            <person name="Song Q."/>
            <person name="Yuan D."/>
            <person name="Jin S."/>
            <person name="Zhang L."/>
        </authorList>
    </citation>
    <scope>NUCLEOTIDE SEQUENCE [LARGE SCALE GENOMIC DNA]</scope>
    <source>
        <strain evidence="1">SQ_2022a</strain>
    </source>
</reference>
<sequence>MKRNSLPLCRSYASCKARIRPSTKLKTRSWDLATEGRSWIWDAVEQVIEMGLLGRFSGKAFKWVVVVVKLLKRSRSDVVEDEDSIDSFKKETLPEMGLSKHLDDDGFVICMTISKLTRNGSNQIDGVKYAFGDLCFETLDLQQPILSDGAKFNCIVLAKVQDETFIMHDVKDKLCFVPLNVVRNLQITTI</sequence>
<evidence type="ECO:0000313" key="2">
    <source>
        <dbReference type="Proteomes" id="UP001060215"/>
    </source>
</evidence>
<evidence type="ECO:0000313" key="1">
    <source>
        <dbReference type="EMBL" id="KAI8001795.1"/>
    </source>
</evidence>
<proteinExistence type="predicted"/>
<keyword evidence="2" id="KW-1185">Reference proteome</keyword>
<gene>
    <name evidence="1" type="ORF">LOK49_LG09G00263</name>
</gene>
<comment type="caution">
    <text evidence="1">The sequence shown here is derived from an EMBL/GenBank/DDBJ whole genome shotgun (WGS) entry which is preliminary data.</text>
</comment>
<accession>A0ACC0GL35</accession>
<dbReference type="Proteomes" id="UP001060215">
    <property type="component" value="Chromosome 8"/>
</dbReference>
<protein>
    <submittedName>
        <fullName evidence="1">Uncharacterized protein</fullName>
    </submittedName>
</protein>